<feature type="domain" description="Beta-lactamase-related" evidence="1">
    <location>
        <begin position="24"/>
        <end position="345"/>
    </location>
</feature>
<reference evidence="2 3" key="1">
    <citation type="submission" date="2019-10" db="EMBL/GenBank/DDBJ databases">
        <title>Description of Paenibacillus terricola sp. nov.</title>
        <authorList>
            <person name="Carlier A."/>
            <person name="Qi S."/>
        </authorList>
    </citation>
    <scope>NUCLEOTIDE SEQUENCE [LARGE SCALE GENOMIC DNA]</scope>
    <source>
        <strain evidence="2 3">LMG 31459</strain>
    </source>
</reference>
<dbReference type="InterPro" id="IPR001466">
    <property type="entry name" value="Beta-lactam-related"/>
</dbReference>
<dbReference type="InterPro" id="IPR050491">
    <property type="entry name" value="AmpC-like"/>
</dbReference>
<dbReference type="PANTHER" id="PTHR46825:SF9">
    <property type="entry name" value="BETA-LACTAMASE-RELATED DOMAIN-CONTAINING PROTEIN"/>
    <property type="match status" value="1"/>
</dbReference>
<keyword evidence="3" id="KW-1185">Reference proteome</keyword>
<keyword evidence="2" id="KW-0378">Hydrolase</keyword>
<name>A0ABX1YRF0_9BACL</name>
<dbReference type="Proteomes" id="UP000596857">
    <property type="component" value="Unassembled WGS sequence"/>
</dbReference>
<evidence type="ECO:0000313" key="2">
    <source>
        <dbReference type="EMBL" id="NOU82174.1"/>
    </source>
</evidence>
<dbReference type="SUPFAM" id="SSF56601">
    <property type="entry name" value="beta-lactamase/transpeptidase-like"/>
    <property type="match status" value="1"/>
</dbReference>
<accession>A0ABX1YRF0</accession>
<protein>
    <submittedName>
        <fullName evidence="2">Serine hydrolase</fullName>
    </submittedName>
</protein>
<dbReference type="Gene3D" id="3.40.710.10">
    <property type="entry name" value="DD-peptidase/beta-lactamase superfamily"/>
    <property type="match status" value="1"/>
</dbReference>
<evidence type="ECO:0000313" key="3">
    <source>
        <dbReference type="Proteomes" id="UP000596857"/>
    </source>
</evidence>
<dbReference type="EMBL" id="WHOB01000069">
    <property type="protein sequence ID" value="NOU82174.1"/>
    <property type="molecule type" value="Genomic_DNA"/>
</dbReference>
<dbReference type="InterPro" id="IPR012338">
    <property type="entry name" value="Beta-lactam/transpept-like"/>
</dbReference>
<proteinExistence type="predicted"/>
<dbReference type="GO" id="GO:0016787">
    <property type="term" value="F:hydrolase activity"/>
    <property type="evidence" value="ECO:0007669"/>
    <property type="project" value="UniProtKB-KW"/>
</dbReference>
<evidence type="ECO:0000259" key="1">
    <source>
        <dbReference type="Pfam" id="PF00144"/>
    </source>
</evidence>
<organism evidence="2 3">
    <name type="scientific">Paenibacillus phytohabitans</name>
    <dbReference type="NCBI Taxonomy" id="2654978"/>
    <lineage>
        <taxon>Bacteria</taxon>
        <taxon>Bacillati</taxon>
        <taxon>Bacillota</taxon>
        <taxon>Bacilli</taxon>
        <taxon>Bacillales</taxon>
        <taxon>Paenibacillaceae</taxon>
        <taxon>Paenibacillus</taxon>
    </lineage>
</organism>
<sequence length="453" mass="50555">MNTAHLGGNCMNNIKTRVSPLHEMLTDFVENGPFTGLAIGIVKDTEVIFTGEYGAANVATGAPVLSSTLFHQASVSKTFVVTAVMQLVERGQVELDSPVKNYLPYFKMEDERYLQITVGQLLNHTSGMPDEEDYAWDRPEYDEESLERYVKSISRHKLLSEPGTHFAYSNIAYEILGDLIAKVSGLSFEQYMNEHMLERAGMTSSSFLKQEVETALAAPHVLKNSAGYGPGVSEVFPYNRAHAPSSTLYTNAQDMCQYMLMQLSQGKAKDRYNALQPGSYDLMWNPTMATGWGPEHEQVGLGWFLGEYKGSRILSHSGWDTGFLSDLILFPDDHIGISIMTNCDYVWLGSVTYPILDLLLGSDISQLKQSMAHRVTKVAVTNGVDKALEEYQRINSLEQDKHYYVDFEFVRVSDTLSWRGHREEAIRVLTCAAAIFPDSESVSGRLKGLMAEA</sequence>
<dbReference type="PANTHER" id="PTHR46825">
    <property type="entry name" value="D-ALANYL-D-ALANINE-CARBOXYPEPTIDASE/ENDOPEPTIDASE AMPH"/>
    <property type="match status" value="1"/>
</dbReference>
<dbReference type="Pfam" id="PF00144">
    <property type="entry name" value="Beta-lactamase"/>
    <property type="match status" value="1"/>
</dbReference>
<comment type="caution">
    <text evidence="2">The sequence shown here is derived from an EMBL/GenBank/DDBJ whole genome shotgun (WGS) entry which is preliminary data.</text>
</comment>
<gene>
    <name evidence="2" type="ORF">GC101_25240</name>
</gene>